<dbReference type="InterPro" id="IPR001494">
    <property type="entry name" value="Importin-beta_N"/>
</dbReference>
<dbReference type="PANTHER" id="PTHR21452:SF4">
    <property type="entry name" value="EXPORTIN-6"/>
    <property type="match status" value="1"/>
</dbReference>
<protein>
    <recommendedName>
        <fullName evidence="12">Exportin-6</fullName>
    </recommendedName>
</protein>
<dbReference type="GO" id="GO:0005634">
    <property type="term" value="C:nucleus"/>
    <property type="evidence" value="ECO:0007669"/>
    <property type="project" value="UniProtKB-SubCell"/>
</dbReference>
<organism evidence="10">
    <name type="scientific">Oppiella nova</name>
    <dbReference type="NCBI Taxonomy" id="334625"/>
    <lineage>
        <taxon>Eukaryota</taxon>
        <taxon>Metazoa</taxon>
        <taxon>Ecdysozoa</taxon>
        <taxon>Arthropoda</taxon>
        <taxon>Chelicerata</taxon>
        <taxon>Arachnida</taxon>
        <taxon>Acari</taxon>
        <taxon>Acariformes</taxon>
        <taxon>Sarcoptiformes</taxon>
        <taxon>Oribatida</taxon>
        <taxon>Brachypylina</taxon>
        <taxon>Oppioidea</taxon>
        <taxon>Oppiidae</taxon>
        <taxon>Oppiella</taxon>
    </lineage>
</organism>
<evidence type="ECO:0000256" key="2">
    <source>
        <dbReference type="ARBA" id="ARBA00004496"/>
    </source>
</evidence>
<keyword evidence="5" id="KW-0963">Cytoplasm</keyword>
<evidence type="ECO:0000256" key="7">
    <source>
        <dbReference type="ARBA" id="ARBA00023242"/>
    </source>
</evidence>
<keyword evidence="6" id="KW-0653">Protein transport</keyword>
<dbReference type="Pfam" id="PF03810">
    <property type="entry name" value="IBN_N"/>
    <property type="match status" value="1"/>
</dbReference>
<dbReference type="InterPro" id="IPR013598">
    <property type="entry name" value="Exportin-1/Importin-b-like"/>
</dbReference>
<dbReference type="Pfam" id="PF08389">
    <property type="entry name" value="Xpo1"/>
    <property type="match status" value="1"/>
</dbReference>
<dbReference type="GO" id="GO:0005737">
    <property type="term" value="C:cytoplasm"/>
    <property type="evidence" value="ECO:0007669"/>
    <property type="project" value="UniProtKB-SubCell"/>
</dbReference>
<evidence type="ECO:0000256" key="5">
    <source>
        <dbReference type="ARBA" id="ARBA00022490"/>
    </source>
</evidence>
<dbReference type="AlphaFoldDB" id="A0A7R9QF10"/>
<sequence>MTSSDLRSLEALMNEFFHSSTTNDRKREIEVILNEFSKRDNSWDECLQYLSQTDNEYTLMYCLSVLENVIVMRWQSMGALKSDKRTAVWNYLLANNQSMAQYLRNKTAKLLVTIARMDWPNSYPDFMQNVLDLLPSRATTPLGVLLLKTTIEELSQSRDDVCAQRKAELNKLLESEMPNIWMSLTNLMELILDKHCNFLTATPPPSPSQSPNSDSNPSLNKDVLCNAFELSLRRGLLQTIPDMDSESIQISSEVLICLSQLFAFMPLSLCYQISHSTLAAVFVFATFGCNHSVAASCHKQSSTQLAVLAMNCINELIAKCSTNSETNEFIYNMFQNTFHLLRKLTKTNEMNGQTNGSPFSSFDEEYMSKFTEFLRFFISGHLPRFEKMPTFPIMEFLGLVFEYTFKQTNCDSFLSALELWNIFVDYLSVKIKQQNDEKQVNLIVGTYKEPIVSLLVQLSRKIEFKYNARDLDKLDNESLDDDFLTEWQHYSHNCIEVMANIADIYPLECYEIVSEFHNQNLQSFFGLEHCLETNQNSETIGLQLSETDVYRLHCTLRDLSTSLRLVGRLADHFTSENFNRWFVSTKSLIEKLIQALIFFNKHKFHKQKHLSNEFIDVCAQLMATIKAYSHWLQKFCNEDQTSNESVVIISAIVENCIQILCDNNNDTNQMMSHSAGHLLYSVSTTVRPIYLLTLECVQMLFTKVCALVRCHNTSNGFETNAFPSICVEDEKIICRFISNIILLPWLNLNNDSSQNWESRTVYHDMFVEAIVEPFKCTNTPINGSQTLNTTQLCHSLALLSDIVDNHKESPTRTKQLLLKSIQSSLESFINLFPTYFTNAMIAENCLNLFIIVFDVLRIQINFQFVEKTIQLMLKLFSTNQSNGMTCEPLSTKVIPKFLKMLTLIVQQPGTAYKSLLPGMISFAFDRICPTIANTDCPQLKRSLYEFLFQLLLNNWKYFYPNNAISGNAFNTVTNSQQKPEVLQNADAFVQIMNIFAQSFLENDITVFKHNLDALEILNTRLKLYQKEIFKQTMIKPFLSLFIQTLCDKSLNLLQDDIYAIVFNMASVDFPHFFNVFIPQYLYNCERLNDLQRNSLATKYLDPNHHDFP</sequence>
<evidence type="ECO:0000256" key="3">
    <source>
        <dbReference type="ARBA" id="ARBA00009466"/>
    </source>
</evidence>
<feature type="domain" description="Importin N-terminal" evidence="8">
    <location>
        <begin position="30"/>
        <end position="93"/>
    </location>
</feature>
<keyword evidence="4" id="KW-0813">Transport</keyword>
<evidence type="ECO:0000256" key="6">
    <source>
        <dbReference type="ARBA" id="ARBA00022927"/>
    </source>
</evidence>
<dbReference type="GO" id="GO:0006611">
    <property type="term" value="P:protein export from nucleus"/>
    <property type="evidence" value="ECO:0007669"/>
    <property type="project" value="InterPro"/>
</dbReference>
<evidence type="ECO:0000256" key="1">
    <source>
        <dbReference type="ARBA" id="ARBA00004123"/>
    </source>
</evidence>
<reference evidence="10" key="1">
    <citation type="submission" date="2020-11" db="EMBL/GenBank/DDBJ databases">
        <authorList>
            <person name="Tran Van P."/>
        </authorList>
    </citation>
    <scope>NUCLEOTIDE SEQUENCE</scope>
</reference>
<dbReference type="Gene3D" id="1.25.10.10">
    <property type="entry name" value="Leucine-rich Repeat Variant"/>
    <property type="match status" value="1"/>
</dbReference>
<dbReference type="EMBL" id="OC916196">
    <property type="protein sequence ID" value="CAD7643478.1"/>
    <property type="molecule type" value="Genomic_DNA"/>
</dbReference>
<dbReference type="InterPro" id="IPR040016">
    <property type="entry name" value="XPO6"/>
</dbReference>
<feature type="domain" description="Exportin-1/Importin-beta-like" evidence="9">
    <location>
        <begin position="101"/>
        <end position="195"/>
    </location>
</feature>
<evidence type="ECO:0000313" key="11">
    <source>
        <dbReference type="Proteomes" id="UP000728032"/>
    </source>
</evidence>
<dbReference type="PANTHER" id="PTHR21452">
    <property type="entry name" value="EXPORTIN-6"/>
    <property type="match status" value="1"/>
</dbReference>
<evidence type="ECO:0000256" key="4">
    <source>
        <dbReference type="ARBA" id="ARBA00022448"/>
    </source>
</evidence>
<dbReference type="SUPFAM" id="SSF48371">
    <property type="entry name" value="ARM repeat"/>
    <property type="match status" value="1"/>
</dbReference>
<evidence type="ECO:0000259" key="9">
    <source>
        <dbReference type="Pfam" id="PF08389"/>
    </source>
</evidence>
<dbReference type="GO" id="GO:0031267">
    <property type="term" value="F:small GTPase binding"/>
    <property type="evidence" value="ECO:0007669"/>
    <property type="project" value="InterPro"/>
</dbReference>
<comment type="similarity">
    <text evidence="3">Belongs to the exportin family.</text>
</comment>
<dbReference type="GO" id="GO:0005049">
    <property type="term" value="F:nuclear export signal receptor activity"/>
    <property type="evidence" value="ECO:0007669"/>
    <property type="project" value="InterPro"/>
</dbReference>
<evidence type="ECO:0000313" key="10">
    <source>
        <dbReference type="EMBL" id="CAD7643478.1"/>
    </source>
</evidence>
<evidence type="ECO:0008006" key="12">
    <source>
        <dbReference type="Google" id="ProtNLM"/>
    </source>
</evidence>
<dbReference type="EMBL" id="CAJPVJ010001371">
    <property type="protein sequence ID" value="CAG2164605.1"/>
    <property type="molecule type" value="Genomic_DNA"/>
</dbReference>
<dbReference type="InterPro" id="IPR011989">
    <property type="entry name" value="ARM-like"/>
</dbReference>
<proteinExistence type="inferred from homology"/>
<comment type="subcellular location">
    <subcellularLocation>
        <location evidence="2">Cytoplasm</location>
    </subcellularLocation>
    <subcellularLocation>
        <location evidence="1">Nucleus</location>
    </subcellularLocation>
</comment>
<keyword evidence="7" id="KW-0539">Nucleus</keyword>
<gene>
    <name evidence="10" type="ORF">ONB1V03_LOCUS4156</name>
</gene>
<dbReference type="Proteomes" id="UP000728032">
    <property type="component" value="Unassembled WGS sequence"/>
</dbReference>
<keyword evidence="11" id="KW-1185">Reference proteome</keyword>
<name>A0A7R9QF10_9ACAR</name>
<evidence type="ECO:0000259" key="8">
    <source>
        <dbReference type="Pfam" id="PF03810"/>
    </source>
</evidence>
<dbReference type="InterPro" id="IPR016024">
    <property type="entry name" value="ARM-type_fold"/>
</dbReference>
<accession>A0A7R9QF10</accession>
<dbReference type="OrthoDB" id="10261013at2759"/>